<dbReference type="Proteomes" id="UP000008838">
    <property type="component" value="Chromosome"/>
</dbReference>
<protein>
    <submittedName>
        <fullName evidence="1">Uncharacterized protein</fullName>
    </submittedName>
</protein>
<dbReference type="EMBL" id="AP009152">
    <property type="protein sequence ID" value="BAG28573.1"/>
    <property type="molecule type" value="Genomic_DNA"/>
</dbReference>
<evidence type="ECO:0000313" key="2">
    <source>
        <dbReference type="Proteomes" id="UP000008838"/>
    </source>
</evidence>
<sequence length="68" mass="6782">MERMGAVLEDGCADCADCAGAVCTALWVPSLWFAAWVLGTALRVLLAGAAVLAAGNDAVSAVCEGSLP</sequence>
<dbReference type="KEGG" id="krh:KRH_02260"/>
<proteinExistence type="predicted"/>
<reference evidence="1 2" key="1">
    <citation type="journal article" date="2008" name="J. Bacteriol.">
        <title>Complete genome sequence of the soil actinomycete Kocuria rhizophila.</title>
        <authorList>
            <person name="Takarada H."/>
            <person name="Sekine M."/>
            <person name="Kosugi H."/>
            <person name="Matsuo Y."/>
            <person name="Fujisawa T."/>
            <person name="Omata S."/>
            <person name="Kishi E."/>
            <person name="Shimizu A."/>
            <person name="Tsukatani N."/>
            <person name="Tanikawa S."/>
            <person name="Fujita N."/>
            <person name="Harayama S."/>
        </authorList>
    </citation>
    <scope>NUCLEOTIDE SEQUENCE [LARGE SCALE GENOMIC DNA]</scope>
    <source>
        <strain evidence="2">ATCC 9341 / DSM 348 / NBRC 103217 / DC2201</strain>
    </source>
</reference>
<organism evidence="1 2">
    <name type="scientific">Kocuria rhizophila (strain ATCC 9341 / DSM 348 / NBRC 103217 / DC2201)</name>
    <dbReference type="NCBI Taxonomy" id="378753"/>
    <lineage>
        <taxon>Bacteria</taxon>
        <taxon>Bacillati</taxon>
        <taxon>Actinomycetota</taxon>
        <taxon>Actinomycetes</taxon>
        <taxon>Micrococcales</taxon>
        <taxon>Micrococcaceae</taxon>
        <taxon>Kocuria</taxon>
    </lineage>
</organism>
<dbReference type="AlphaFoldDB" id="B2GLC8"/>
<evidence type="ECO:0000313" key="1">
    <source>
        <dbReference type="EMBL" id="BAG28573.1"/>
    </source>
</evidence>
<gene>
    <name evidence="1" type="ordered locus">KRH_02260</name>
</gene>
<dbReference type="HOGENOM" id="CLU_2788441_0_0_11"/>
<keyword evidence="2" id="KW-1185">Reference proteome</keyword>
<accession>B2GLC8</accession>
<name>B2GLC8_KOCRD</name>